<dbReference type="GO" id="GO:0052621">
    <property type="term" value="F:diguanylate cyclase activity"/>
    <property type="evidence" value="ECO:0007669"/>
    <property type="project" value="UniProtKB-EC"/>
</dbReference>
<keyword evidence="3" id="KW-0472">Membrane</keyword>
<dbReference type="InterPro" id="IPR000160">
    <property type="entry name" value="GGDEF_dom"/>
</dbReference>
<dbReference type="Pfam" id="PF00990">
    <property type="entry name" value="GGDEF"/>
    <property type="match status" value="1"/>
</dbReference>
<dbReference type="NCBIfam" id="TIGR00254">
    <property type="entry name" value="GGDEF"/>
    <property type="match status" value="1"/>
</dbReference>
<dbReference type="InterPro" id="IPR050469">
    <property type="entry name" value="Diguanylate_Cyclase"/>
</dbReference>
<feature type="transmembrane region" description="Helical" evidence="3">
    <location>
        <begin position="194"/>
        <end position="214"/>
    </location>
</feature>
<dbReference type="PANTHER" id="PTHR45138">
    <property type="entry name" value="REGULATORY COMPONENTS OF SENSORY TRANSDUCTION SYSTEM"/>
    <property type="match status" value="1"/>
</dbReference>
<dbReference type="EC" id="2.7.7.65" evidence="1"/>
<evidence type="ECO:0000256" key="3">
    <source>
        <dbReference type="SAM" id="Phobius"/>
    </source>
</evidence>
<feature type="domain" description="GGDEF" evidence="4">
    <location>
        <begin position="232"/>
        <end position="282"/>
    </location>
</feature>
<evidence type="ECO:0000256" key="1">
    <source>
        <dbReference type="ARBA" id="ARBA00012528"/>
    </source>
</evidence>
<evidence type="ECO:0000259" key="4">
    <source>
        <dbReference type="Pfam" id="PF00990"/>
    </source>
</evidence>
<protein>
    <recommendedName>
        <fullName evidence="1">diguanylate cyclase</fullName>
        <ecNumber evidence="1">2.7.7.65</ecNumber>
    </recommendedName>
</protein>
<dbReference type="SUPFAM" id="SSF55073">
    <property type="entry name" value="Nucleotide cyclase"/>
    <property type="match status" value="1"/>
</dbReference>
<evidence type="ECO:0000256" key="2">
    <source>
        <dbReference type="ARBA" id="ARBA00034247"/>
    </source>
</evidence>
<proteinExistence type="predicted"/>
<feature type="transmembrane region" description="Helical" evidence="3">
    <location>
        <begin position="24"/>
        <end position="46"/>
    </location>
</feature>
<dbReference type="EMBL" id="SIHO01000001">
    <property type="protein sequence ID" value="TFU06063.1"/>
    <property type="molecule type" value="Genomic_DNA"/>
</dbReference>
<keyword evidence="3" id="KW-0812">Transmembrane</keyword>
<gene>
    <name evidence="5" type="ORF">EUV02_03340</name>
</gene>
<comment type="caution">
    <text evidence="5">The sequence shown here is derived from an EMBL/GenBank/DDBJ whole genome shotgun (WGS) entry which is preliminary data.</text>
</comment>
<dbReference type="AlphaFoldDB" id="A0A4Y9ES82"/>
<keyword evidence="3" id="KW-1133">Transmembrane helix</keyword>
<dbReference type="InterPro" id="IPR029787">
    <property type="entry name" value="Nucleotide_cyclase"/>
</dbReference>
<comment type="catalytic activity">
    <reaction evidence="2">
        <text>2 GTP = 3',3'-c-di-GMP + 2 diphosphate</text>
        <dbReference type="Rhea" id="RHEA:24898"/>
        <dbReference type="ChEBI" id="CHEBI:33019"/>
        <dbReference type="ChEBI" id="CHEBI:37565"/>
        <dbReference type="ChEBI" id="CHEBI:58805"/>
        <dbReference type="EC" id="2.7.7.65"/>
    </reaction>
</comment>
<dbReference type="PANTHER" id="PTHR45138:SF9">
    <property type="entry name" value="DIGUANYLATE CYCLASE DGCM-RELATED"/>
    <property type="match status" value="1"/>
</dbReference>
<evidence type="ECO:0000313" key="6">
    <source>
        <dbReference type="Proteomes" id="UP000297737"/>
    </source>
</evidence>
<dbReference type="Proteomes" id="UP000297737">
    <property type="component" value="Unassembled WGS sequence"/>
</dbReference>
<dbReference type="RefSeq" id="WP_135244787.1">
    <property type="nucleotide sequence ID" value="NZ_SIHO01000001.1"/>
</dbReference>
<evidence type="ECO:0000313" key="5">
    <source>
        <dbReference type="EMBL" id="TFU06063.1"/>
    </source>
</evidence>
<dbReference type="InterPro" id="IPR043128">
    <property type="entry name" value="Rev_trsase/Diguanyl_cyclase"/>
</dbReference>
<organism evidence="5 6">
    <name type="scientific">Glacieibacterium arshaanense</name>
    <dbReference type="NCBI Taxonomy" id="2511025"/>
    <lineage>
        <taxon>Bacteria</taxon>
        <taxon>Pseudomonadati</taxon>
        <taxon>Pseudomonadota</taxon>
        <taxon>Alphaproteobacteria</taxon>
        <taxon>Sphingomonadales</taxon>
        <taxon>Sphingosinicellaceae</taxon>
        <taxon>Glacieibacterium</taxon>
    </lineage>
</organism>
<dbReference type="Gene3D" id="3.30.70.270">
    <property type="match status" value="1"/>
</dbReference>
<dbReference type="OrthoDB" id="9759607at2"/>
<reference evidence="5 6" key="1">
    <citation type="submission" date="2019-02" db="EMBL/GenBank/DDBJ databases">
        <title>Polymorphobacter sp. isolated from the lake at the Tibet of China.</title>
        <authorList>
            <person name="Li A."/>
        </authorList>
    </citation>
    <scope>NUCLEOTIDE SEQUENCE [LARGE SCALE GENOMIC DNA]</scope>
    <source>
        <strain evidence="5 6">DJ1R-1</strain>
    </source>
</reference>
<accession>A0A4Y9ES82</accession>
<keyword evidence="6" id="KW-1185">Reference proteome</keyword>
<name>A0A4Y9ES82_9SPHN</name>
<sequence>MAAVTTPPRTPSAYGVYRRVTVRYSLAVGLIAVLVLGSGMLLGGLATRHARDSEVTATASKQRKLALDIALAARDAAEETGSERAKQIVLLGEASDALEAQHRVLRDAAMSDASGNDDLRLIYQYLDSGVAGLVSVARDFARDAASPDTSDSAVNAEAREVERQAGGSFQSRLERAVRLHIAAGAAAGQTIIDLNLALTLAILALLALTVQLIFRPLALELSAVTTRLSDEASTDPLTGLLNRRAFRAALDRRAAEAGSVGLMMIDLDWFKLVNDSDGHAGGRGDAPFERAADFGDRRCRLGR</sequence>